<proteinExistence type="inferred from homology"/>
<organism evidence="17 18">
    <name type="scientific">Dokdonella fugitiva</name>
    <dbReference type="NCBI Taxonomy" id="328517"/>
    <lineage>
        <taxon>Bacteria</taxon>
        <taxon>Pseudomonadati</taxon>
        <taxon>Pseudomonadota</taxon>
        <taxon>Gammaproteobacteria</taxon>
        <taxon>Lysobacterales</taxon>
        <taxon>Rhodanobacteraceae</taxon>
        <taxon>Dokdonella</taxon>
    </lineage>
</organism>
<dbReference type="HAMAP" id="MF_01274">
    <property type="entry name" value="Pantothen_kinase_3"/>
    <property type="match status" value="1"/>
</dbReference>
<evidence type="ECO:0000313" key="17">
    <source>
        <dbReference type="EMBL" id="TCO41181.1"/>
    </source>
</evidence>
<dbReference type="GO" id="GO:0005524">
    <property type="term" value="F:ATP binding"/>
    <property type="evidence" value="ECO:0007669"/>
    <property type="project" value="UniProtKB-UniRule"/>
</dbReference>
<comment type="pathway">
    <text evidence="4 16">Cofactor biosynthesis; coenzyme A biosynthesis; CoA from (R)-pantothenate: step 1/5.</text>
</comment>
<keyword evidence="12 16" id="KW-0630">Potassium</keyword>
<dbReference type="EMBL" id="SLWQ01000003">
    <property type="protein sequence ID" value="TCO41181.1"/>
    <property type="molecule type" value="Genomic_DNA"/>
</dbReference>
<evidence type="ECO:0000256" key="7">
    <source>
        <dbReference type="ARBA" id="ARBA00022490"/>
    </source>
</evidence>
<dbReference type="PANTHER" id="PTHR34265:SF1">
    <property type="entry name" value="TYPE III PANTOTHENATE KINASE"/>
    <property type="match status" value="1"/>
</dbReference>
<accession>A0A4R2I9R4</accession>
<gene>
    <name evidence="16" type="primary">coaX</name>
    <name evidence="17" type="ORF">EV148_103100</name>
</gene>
<keyword evidence="11 16" id="KW-0067">ATP-binding</keyword>
<dbReference type="Proteomes" id="UP000294862">
    <property type="component" value="Unassembled WGS sequence"/>
</dbReference>
<sequence length="249" mass="25842">MKLLVDVGNTRLKWASIGADGQLRPGGVFAHADGSLVAELRREWGGLARVQSAWVASVVASVREQELAAFVRERFGLGVQFVRSPAAALGVRNAYAEPERLGVDRFLALAAAHARAARLQVLVSVGTALTVDALDAGGNHLGGLIVASPLAMRQAIVAGTARVDASGGQLRERPRSTADAVVTGSLYAAAGAIERFRASLVPPGEPLPPLLLGGGGADELEPLLAPVERVHDLVLHGLALWARDVSPGT</sequence>
<evidence type="ECO:0000256" key="13">
    <source>
        <dbReference type="ARBA" id="ARBA00022993"/>
    </source>
</evidence>
<dbReference type="SUPFAM" id="SSF53067">
    <property type="entry name" value="Actin-like ATPase domain"/>
    <property type="match status" value="2"/>
</dbReference>
<comment type="cofactor">
    <cofactor evidence="2">
        <name>K(+)</name>
        <dbReference type="ChEBI" id="CHEBI:29103"/>
    </cofactor>
</comment>
<comment type="subcellular location">
    <subcellularLocation>
        <location evidence="3 16">Cytoplasm</location>
    </subcellularLocation>
</comment>
<comment type="catalytic activity">
    <reaction evidence="1 16">
        <text>(R)-pantothenate + ATP = (R)-4'-phosphopantothenate + ADP + H(+)</text>
        <dbReference type="Rhea" id="RHEA:16373"/>
        <dbReference type="ChEBI" id="CHEBI:10986"/>
        <dbReference type="ChEBI" id="CHEBI:15378"/>
        <dbReference type="ChEBI" id="CHEBI:29032"/>
        <dbReference type="ChEBI" id="CHEBI:30616"/>
        <dbReference type="ChEBI" id="CHEBI:456216"/>
        <dbReference type="EC" id="2.7.1.33"/>
    </reaction>
</comment>
<evidence type="ECO:0000256" key="4">
    <source>
        <dbReference type="ARBA" id="ARBA00005225"/>
    </source>
</evidence>
<dbReference type="EC" id="2.7.1.33" evidence="6 16"/>
<evidence type="ECO:0000256" key="15">
    <source>
        <dbReference type="ARBA" id="ARBA00040883"/>
    </source>
</evidence>
<keyword evidence="10 16" id="KW-0418">Kinase</keyword>
<comment type="caution">
    <text evidence="16">Lacks conserved residue(s) required for the propagation of feature annotation.</text>
</comment>
<feature type="binding site" evidence="16">
    <location>
        <begin position="102"/>
        <end position="105"/>
    </location>
    <ligand>
        <name>substrate</name>
    </ligand>
</feature>
<evidence type="ECO:0000256" key="14">
    <source>
        <dbReference type="ARBA" id="ARBA00038036"/>
    </source>
</evidence>
<evidence type="ECO:0000256" key="1">
    <source>
        <dbReference type="ARBA" id="ARBA00001206"/>
    </source>
</evidence>
<dbReference type="GO" id="GO:0015937">
    <property type="term" value="P:coenzyme A biosynthetic process"/>
    <property type="evidence" value="ECO:0007669"/>
    <property type="project" value="UniProtKB-UniRule"/>
</dbReference>
<feature type="binding site" evidence="16">
    <location>
        <begin position="6"/>
        <end position="13"/>
    </location>
    <ligand>
        <name>ATP</name>
        <dbReference type="ChEBI" id="CHEBI:30616"/>
    </ligand>
</feature>
<evidence type="ECO:0000256" key="12">
    <source>
        <dbReference type="ARBA" id="ARBA00022958"/>
    </source>
</evidence>
<evidence type="ECO:0000256" key="2">
    <source>
        <dbReference type="ARBA" id="ARBA00001958"/>
    </source>
</evidence>
<dbReference type="Pfam" id="PF03309">
    <property type="entry name" value="Pan_kinase"/>
    <property type="match status" value="1"/>
</dbReference>
<evidence type="ECO:0000256" key="9">
    <source>
        <dbReference type="ARBA" id="ARBA00022741"/>
    </source>
</evidence>
<comment type="cofactor">
    <cofactor evidence="16">
        <name>NH4(+)</name>
        <dbReference type="ChEBI" id="CHEBI:28938"/>
    </cofactor>
    <cofactor evidence="16">
        <name>K(+)</name>
        <dbReference type="ChEBI" id="CHEBI:29103"/>
    </cofactor>
    <text evidence="16">A monovalent cation. Ammonium or potassium.</text>
</comment>
<keyword evidence="9 16" id="KW-0547">Nucleotide-binding</keyword>
<comment type="function">
    <text evidence="16">Catalyzes the phosphorylation of pantothenate (Pan), the first step in CoA biosynthesis.</text>
</comment>
<evidence type="ECO:0000256" key="8">
    <source>
        <dbReference type="ARBA" id="ARBA00022679"/>
    </source>
</evidence>
<dbReference type="GO" id="GO:0005737">
    <property type="term" value="C:cytoplasm"/>
    <property type="evidence" value="ECO:0007669"/>
    <property type="project" value="UniProtKB-SubCell"/>
</dbReference>
<comment type="subunit">
    <text evidence="5 16">Homodimer.</text>
</comment>
<dbReference type="GO" id="GO:0004594">
    <property type="term" value="F:pantothenate kinase activity"/>
    <property type="evidence" value="ECO:0007669"/>
    <property type="project" value="UniProtKB-UniRule"/>
</dbReference>
<dbReference type="RefSeq" id="WP_131995844.1">
    <property type="nucleotide sequence ID" value="NZ_JACGXM010000012.1"/>
</dbReference>
<dbReference type="AlphaFoldDB" id="A0A4R2I9R4"/>
<dbReference type="InterPro" id="IPR004619">
    <property type="entry name" value="Type_III_PanK"/>
</dbReference>
<feature type="active site" description="Proton acceptor" evidence="16">
    <location>
        <position position="104"/>
    </location>
</feature>
<evidence type="ECO:0000313" key="18">
    <source>
        <dbReference type="Proteomes" id="UP000294862"/>
    </source>
</evidence>
<feature type="binding site" evidence="16">
    <location>
        <position position="177"/>
    </location>
    <ligand>
        <name>substrate</name>
    </ligand>
</feature>
<reference evidence="17 18" key="1">
    <citation type="journal article" date="2015" name="Stand. Genomic Sci.">
        <title>Genomic Encyclopedia of Bacterial and Archaeal Type Strains, Phase III: the genomes of soil and plant-associated and newly described type strains.</title>
        <authorList>
            <person name="Whitman W.B."/>
            <person name="Woyke T."/>
            <person name="Klenk H.P."/>
            <person name="Zhou Y."/>
            <person name="Lilburn T.G."/>
            <person name="Beck B.J."/>
            <person name="De Vos P."/>
            <person name="Vandamme P."/>
            <person name="Eisen J.A."/>
            <person name="Garrity G."/>
            <person name="Hugenholtz P."/>
            <person name="Kyrpides N.C."/>
        </authorList>
    </citation>
    <scope>NUCLEOTIDE SEQUENCE [LARGE SCALE GENOMIC DNA]</scope>
    <source>
        <strain evidence="17 18">A3</strain>
    </source>
</reference>
<keyword evidence="18" id="KW-1185">Reference proteome</keyword>
<evidence type="ECO:0000256" key="10">
    <source>
        <dbReference type="ARBA" id="ARBA00022777"/>
    </source>
</evidence>
<dbReference type="UniPathway" id="UPA00241">
    <property type="reaction ID" value="UER00352"/>
</dbReference>
<keyword evidence="7 16" id="KW-0963">Cytoplasm</keyword>
<comment type="similarity">
    <text evidence="14 16">Belongs to the type III pantothenate kinase family.</text>
</comment>
<comment type="caution">
    <text evidence="17">The sequence shown here is derived from an EMBL/GenBank/DDBJ whole genome shotgun (WGS) entry which is preliminary data.</text>
</comment>
<keyword evidence="8 16" id="KW-0808">Transferase</keyword>
<evidence type="ECO:0000256" key="5">
    <source>
        <dbReference type="ARBA" id="ARBA00011738"/>
    </source>
</evidence>
<feature type="binding site" evidence="16">
    <location>
        <position position="95"/>
    </location>
    <ligand>
        <name>substrate</name>
    </ligand>
</feature>
<dbReference type="NCBIfam" id="TIGR00671">
    <property type="entry name" value="baf"/>
    <property type="match status" value="1"/>
</dbReference>
<evidence type="ECO:0000256" key="16">
    <source>
        <dbReference type="HAMAP-Rule" id="MF_01274"/>
    </source>
</evidence>
<dbReference type="PANTHER" id="PTHR34265">
    <property type="entry name" value="TYPE III PANTOTHENATE KINASE"/>
    <property type="match status" value="1"/>
</dbReference>
<evidence type="ECO:0000256" key="11">
    <source>
        <dbReference type="ARBA" id="ARBA00022840"/>
    </source>
</evidence>
<dbReference type="Gene3D" id="3.30.420.40">
    <property type="match status" value="2"/>
</dbReference>
<evidence type="ECO:0000256" key="3">
    <source>
        <dbReference type="ARBA" id="ARBA00004496"/>
    </source>
</evidence>
<evidence type="ECO:0000256" key="6">
    <source>
        <dbReference type="ARBA" id="ARBA00012102"/>
    </source>
</evidence>
<dbReference type="InterPro" id="IPR043129">
    <property type="entry name" value="ATPase_NBD"/>
</dbReference>
<feature type="binding site" evidence="16">
    <location>
        <position position="127"/>
    </location>
    <ligand>
        <name>ATP</name>
        <dbReference type="ChEBI" id="CHEBI:30616"/>
    </ligand>
</feature>
<protein>
    <recommendedName>
        <fullName evidence="15 16">Type III pantothenate kinase</fullName>
        <ecNumber evidence="6 16">2.7.1.33</ecNumber>
    </recommendedName>
    <alternativeName>
        <fullName evidence="16">PanK-III</fullName>
    </alternativeName>
    <alternativeName>
        <fullName evidence="16">Pantothenic acid kinase</fullName>
    </alternativeName>
</protein>
<keyword evidence="13 16" id="KW-0173">Coenzyme A biosynthesis</keyword>
<dbReference type="OrthoDB" id="9781305at2"/>
<name>A0A4R2I9R4_9GAMM</name>